<dbReference type="Proteomes" id="UP001597102">
    <property type="component" value="Unassembled WGS sequence"/>
</dbReference>
<keyword evidence="3" id="KW-1003">Cell membrane</keyword>
<evidence type="ECO:0000256" key="9">
    <source>
        <dbReference type="SAM" id="Phobius"/>
    </source>
</evidence>
<evidence type="ECO:0000313" key="10">
    <source>
        <dbReference type="EMBL" id="MFD0985674.1"/>
    </source>
</evidence>
<dbReference type="InterPro" id="IPR000390">
    <property type="entry name" value="Small_drug/metabolite_transptr"/>
</dbReference>
<dbReference type="Gene3D" id="1.10.3730.20">
    <property type="match status" value="1"/>
</dbReference>
<evidence type="ECO:0000256" key="6">
    <source>
        <dbReference type="ARBA" id="ARBA00023136"/>
    </source>
</evidence>
<keyword evidence="6 9" id="KW-0472">Membrane</keyword>
<feature type="transmembrane region" description="Helical" evidence="9">
    <location>
        <begin position="62"/>
        <end position="83"/>
    </location>
</feature>
<evidence type="ECO:0000256" key="3">
    <source>
        <dbReference type="ARBA" id="ARBA00022475"/>
    </source>
</evidence>
<dbReference type="InterPro" id="IPR045324">
    <property type="entry name" value="Small_multidrug_res"/>
</dbReference>
<keyword evidence="4 8" id="KW-0812">Transmembrane</keyword>
<dbReference type="InterPro" id="IPR037185">
    <property type="entry name" value="EmrE-like"/>
</dbReference>
<keyword evidence="11" id="KW-1185">Reference proteome</keyword>
<organism evidence="10 11">
    <name type="scientific">Methyloligella solikamskensis</name>
    <dbReference type="NCBI Taxonomy" id="1177756"/>
    <lineage>
        <taxon>Bacteria</taxon>
        <taxon>Pseudomonadati</taxon>
        <taxon>Pseudomonadota</taxon>
        <taxon>Alphaproteobacteria</taxon>
        <taxon>Hyphomicrobiales</taxon>
        <taxon>Hyphomicrobiaceae</taxon>
        <taxon>Methyloligella</taxon>
    </lineage>
</organism>
<name>A0ABW3J5W9_9HYPH</name>
<evidence type="ECO:0000256" key="5">
    <source>
        <dbReference type="ARBA" id="ARBA00022989"/>
    </source>
</evidence>
<keyword evidence="5 9" id="KW-1133">Transmembrane helix</keyword>
<feature type="transmembrane region" description="Helical" evidence="9">
    <location>
        <begin position="89"/>
        <end position="108"/>
    </location>
</feature>
<dbReference type="EMBL" id="JBHTJO010000001">
    <property type="protein sequence ID" value="MFD0985674.1"/>
    <property type="molecule type" value="Genomic_DNA"/>
</dbReference>
<dbReference type="SUPFAM" id="SSF103481">
    <property type="entry name" value="Multidrug resistance efflux transporter EmrE"/>
    <property type="match status" value="1"/>
</dbReference>
<feature type="transmembrane region" description="Helical" evidence="9">
    <location>
        <begin position="34"/>
        <end position="55"/>
    </location>
</feature>
<protein>
    <submittedName>
        <fullName evidence="10">DMT family transporter</fullName>
    </submittedName>
</protein>
<reference evidence="11" key="1">
    <citation type="journal article" date="2019" name="Int. J. Syst. Evol. Microbiol.">
        <title>The Global Catalogue of Microorganisms (GCM) 10K type strain sequencing project: providing services to taxonomists for standard genome sequencing and annotation.</title>
        <authorList>
            <consortium name="The Broad Institute Genomics Platform"/>
            <consortium name="The Broad Institute Genome Sequencing Center for Infectious Disease"/>
            <person name="Wu L."/>
            <person name="Ma J."/>
        </authorList>
    </citation>
    <scope>NUCLEOTIDE SEQUENCE [LARGE SCALE GENOMIC DNA]</scope>
    <source>
        <strain evidence="11">CCUG 61697</strain>
    </source>
</reference>
<evidence type="ECO:0000256" key="1">
    <source>
        <dbReference type="ARBA" id="ARBA00004651"/>
    </source>
</evidence>
<evidence type="ECO:0000313" key="11">
    <source>
        <dbReference type="Proteomes" id="UP001597102"/>
    </source>
</evidence>
<dbReference type="PANTHER" id="PTHR30561:SF1">
    <property type="entry name" value="MULTIDRUG TRANSPORTER EMRE"/>
    <property type="match status" value="1"/>
</dbReference>
<evidence type="ECO:0000256" key="8">
    <source>
        <dbReference type="RuleBase" id="RU003942"/>
    </source>
</evidence>
<proteinExistence type="inferred from homology"/>
<keyword evidence="2" id="KW-0813">Transport</keyword>
<evidence type="ECO:0000256" key="4">
    <source>
        <dbReference type="ARBA" id="ARBA00022692"/>
    </source>
</evidence>
<comment type="similarity">
    <text evidence="7 8">Belongs to the drug/metabolite transporter (DMT) superfamily. Small multidrug resistance (SMR) (TC 2.A.7.1) family.</text>
</comment>
<evidence type="ECO:0000256" key="7">
    <source>
        <dbReference type="ARBA" id="ARBA00038032"/>
    </source>
</evidence>
<dbReference type="RefSeq" id="WP_379084392.1">
    <property type="nucleotide sequence ID" value="NZ_JBHTJO010000001.1"/>
</dbReference>
<sequence>MHPTLLAYAALLLAIVLETVGTMALQASHQFTRVGPSLVMLAAYIASFYCLALALRAVPIGIAYATWGGVGIILIAIFGYVVFDQKLDWPAAIGIALIVAGVVIVNGFSKVTPH</sequence>
<evidence type="ECO:0000256" key="2">
    <source>
        <dbReference type="ARBA" id="ARBA00022448"/>
    </source>
</evidence>
<accession>A0ABW3J5W9</accession>
<dbReference type="PANTHER" id="PTHR30561">
    <property type="entry name" value="SMR FAMILY PROTON-DEPENDENT DRUG EFFLUX TRANSPORTER SUGE"/>
    <property type="match status" value="1"/>
</dbReference>
<gene>
    <name evidence="10" type="ORF">ACFQ2F_01015</name>
</gene>
<dbReference type="Pfam" id="PF00893">
    <property type="entry name" value="Multi_Drug_Res"/>
    <property type="match status" value="1"/>
</dbReference>
<comment type="subcellular location">
    <subcellularLocation>
        <location evidence="1 8">Cell membrane</location>
        <topology evidence="1 8">Multi-pass membrane protein</topology>
    </subcellularLocation>
</comment>
<comment type="caution">
    <text evidence="10">The sequence shown here is derived from an EMBL/GenBank/DDBJ whole genome shotgun (WGS) entry which is preliminary data.</text>
</comment>